<dbReference type="PANTHER" id="PTHR43156">
    <property type="entry name" value="STAGE II SPORULATION PROTEIN E-RELATED"/>
    <property type="match status" value="1"/>
</dbReference>
<evidence type="ECO:0000256" key="1">
    <source>
        <dbReference type="ARBA" id="ARBA00022801"/>
    </source>
</evidence>
<accession>A0A8J3YEB9</accession>
<dbReference type="InterPro" id="IPR000700">
    <property type="entry name" value="PAS-assoc_C"/>
</dbReference>
<evidence type="ECO:0000259" key="5">
    <source>
        <dbReference type="PROSITE" id="PS51746"/>
    </source>
</evidence>
<evidence type="ECO:0000313" key="6">
    <source>
        <dbReference type="EMBL" id="GIJ06514.1"/>
    </source>
</evidence>
<dbReference type="PROSITE" id="PS51746">
    <property type="entry name" value="PPM_2"/>
    <property type="match status" value="1"/>
</dbReference>
<proteinExistence type="predicted"/>
<dbReference type="Pfam" id="PF08448">
    <property type="entry name" value="PAS_4"/>
    <property type="match status" value="1"/>
</dbReference>
<dbReference type="InterPro" id="IPR036513">
    <property type="entry name" value="STAS_dom_sf"/>
</dbReference>
<dbReference type="InterPro" id="IPR036457">
    <property type="entry name" value="PPM-type-like_dom_sf"/>
</dbReference>
<dbReference type="Gene3D" id="3.30.450.20">
    <property type="entry name" value="PAS domain"/>
    <property type="match status" value="1"/>
</dbReference>
<feature type="domain" description="PAC" evidence="3">
    <location>
        <begin position="81"/>
        <end position="135"/>
    </location>
</feature>
<name>A0A8J3YEB9_9ACTN</name>
<keyword evidence="1" id="KW-0378">Hydrolase</keyword>
<reference evidence="6" key="1">
    <citation type="submission" date="2021-01" db="EMBL/GenBank/DDBJ databases">
        <title>Whole genome shotgun sequence of Spirilliplanes yamanashiensis NBRC 15828.</title>
        <authorList>
            <person name="Komaki H."/>
            <person name="Tamura T."/>
        </authorList>
    </citation>
    <scope>NUCLEOTIDE SEQUENCE</scope>
    <source>
        <strain evidence="6">NBRC 15828</strain>
    </source>
</reference>
<dbReference type="CDD" id="cd16936">
    <property type="entry name" value="HATPase_RsbW-like"/>
    <property type="match status" value="1"/>
</dbReference>
<dbReference type="InterPro" id="IPR013656">
    <property type="entry name" value="PAS_4"/>
</dbReference>
<dbReference type="Proteomes" id="UP000652013">
    <property type="component" value="Unassembled WGS sequence"/>
</dbReference>
<feature type="domain" description="STAS" evidence="4">
    <location>
        <begin position="546"/>
        <end position="634"/>
    </location>
</feature>
<protein>
    <submittedName>
        <fullName evidence="6">Uncharacterized protein</fullName>
    </submittedName>
</protein>
<dbReference type="GO" id="GO:0016791">
    <property type="term" value="F:phosphatase activity"/>
    <property type="evidence" value="ECO:0007669"/>
    <property type="project" value="TreeGrafter"/>
</dbReference>
<evidence type="ECO:0000259" key="3">
    <source>
        <dbReference type="PROSITE" id="PS50113"/>
    </source>
</evidence>
<dbReference type="PANTHER" id="PTHR43156:SF2">
    <property type="entry name" value="STAGE II SPORULATION PROTEIN E"/>
    <property type="match status" value="1"/>
</dbReference>
<feature type="coiled-coil region" evidence="2">
    <location>
        <begin position="123"/>
        <end position="157"/>
    </location>
</feature>
<dbReference type="Gene3D" id="3.60.40.10">
    <property type="entry name" value="PPM-type phosphatase domain"/>
    <property type="match status" value="1"/>
</dbReference>
<dbReference type="SMART" id="SM00331">
    <property type="entry name" value="PP2C_SIG"/>
    <property type="match status" value="1"/>
</dbReference>
<sequence length="634" mass="65931">MSRVSEPELVASGVEQAPFILILCEGPELRVAAANAAARAVAPERKMVGRPLSEVFDDLAGQQWVDLYGQVYRTGEPVTGQQWRAHLTGPDGTVHELYADFSINPWRHPDGTIRGVIGSGVDVTALVRARLDAEQQNADLQQRYRRTRDVVTTLQRELLPRGLPVLPGAQIAASYLLADADTAAGGDWFDAIARPDGTVALVVGDVVGHGVTASGVMGQLRAVLHDRLDDGAGIAEALAAVDRIARRQSAARAATVCVAVLDPADGTLTYCTAGHPAPLVLPTGGGSRHLPVTGGAPLGTGSAFDVRTDRLGPGDVLLLYSDGIVERPGRSAADGTAELARTAEHAAGGRALHEPGAAPADRVCTQTVELLVRATGHSDDITLLAAQLVEAVPGLDLRLPVELSSLSAARRELGDWLTAAGAGDDDTFVLQHALGELVTNAIEHAGPQDDPVLLRAAVGPDGCLHAEVVDRGRWRPPVHHPDRGRGLAMTSQLVDTLHVERTATGTTATVGHRLSRPPRLLTGERAAAAPATSADALTVDEDAGGVRVSGPLDAATAPVLQRDLLRRSRGGTVAAAVDLSGVTHLASAGVAALHAVADRHRQQRTTLRLHAADGTPAAHVLGLVALPYSPPPGA</sequence>
<dbReference type="SUPFAM" id="SSF55785">
    <property type="entry name" value="PYP-like sensor domain (PAS domain)"/>
    <property type="match status" value="1"/>
</dbReference>
<dbReference type="SUPFAM" id="SSF81606">
    <property type="entry name" value="PP2C-like"/>
    <property type="match status" value="1"/>
</dbReference>
<dbReference type="AlphaFoldDB" id="A0A8J3YEB9"/>
<dbReference type="InterPro" id="IPR001932">
    <property type="entry name" value="PPM-type_phosphatase-like_dom"/>
</dbReference>
<dbReference type="Pfam" id="PF07228">
    <property type="entry name" value="SpoIIE"/>
    <property type="match status" value="1"/>
</dbReference>
<dbReference type="InterPro" id="IPR002645">
    <property type="entry name" value="STAS_dom"/>
</dbReference>
<organism evidence="6 7">
    <name type="scientific">Spirilliplanes yamanashiensis</name>
    <dbReference type="NCBI Taxonomy" id="42233"/>
    <lineage>
        <taxon>Bacteria</taxon>
        <taxon>Bacillati</taxon>
        <taxon>Actinomycetota</taxon>
        <taxon>Actinomycetes</taxon>
        <taxon>Micromonosporales</taxon>
        <taxon>Micromonosporaceae</taxon>
        <taxon>Spirilliplanes</taxon>
    </lineage>
</organism>
<dbReference type="InterPro" id="IPR003594">
    <property type="entry name" value="HATPase_dom"/>
</dbReference>
<dbReference type="Gene3D" id="3.30.565.10">
    <property type="entry name" value="Histidine kinase-like ATPase, C-terminal domain"/>
    <property type="match status" value="1"/>
</dbReference>
<keyword evidence="2" id="KW-0175">Coiled coil</keyword>
<evidence type="ECO:0000313" key="7">
    <source>
        <dbReference type="Proteomes" id="UP000652013"/>
    </source>
</evidence>
<dbReference type="CDD" id="cd07043">
    <property type="entry name" value="STAS_anti-anti-sigma_factors"/>
    <property type="match status" value="1"/>
</dbReference>
<gene>
    <name evidence="6" type="ORF">Sya03_58660</name>
</gene>
<dbReference type="Pfam" id="PF01740">
    <property type="entry name" value="STAS"/>
    <property type="match status" value="1"/>
</dbReference>
<dbReference type="SUPFAM" id="SSF55874">
    <property type="entry name" value="ATPase domain of HSP90 chaperone/DNA topoisomerase II/histidine kinase"/>
    <property type="match status" value="1"/>
</dbReference>
<feature type="domain" description="PPM-type phosphatase" evidence="5">
    <location>
        <begin position="170"/>
        <end position="388"/>
    </location>
</feature>
<dbReference type="PROSITE" id="PS50801">
    <property type="entry name" value="STAS"/>
    <property type="match status" value="1"/>
</dbReference>
<dbReference type="PROSITE" id="PS50113">
    <property type="entry name" value="PAC"/>
    <property type="match status" value="1"/>
</dbReference>
<dbReference type="Gene3D" id="3.30.750.24">
    <property type="entry name" value="STAS domain"/>
    <property type="match status" value="1"/>
</dbReference>
<evidence type="ECO:0000256" key="2">
    <source>
        <dbReference type="SAM" id="Coils"/>
    </source>
</evidence>
<dbReference type="InterPro" id="IPR035965">
    <property type="entry name" value="PAS-like_dom_sf"/>
</dbReference>
<dbReference type="InterPro" id="IPR052016">
    <property type="entry name" value="Bact_Sigma-Reg"/>
</dbReference>
<dbReference type="Pfam" id="PF13581">
    <property type="entry name" value="HATPase_c_2"/>
    <property type="match status" value="1"/>
</dbReference>
<dbReference type="SUPFAM" id="SSF52091">
    <property type="entry name" value="SpoIIaa-like"/>
    <property type="match status" value="1"/>
</dbReference>
<comment type="caution">
    <text evidence="6">The sequence shown here is derived from an EMBL/GenBank/DDBJ whole genome shotgun (WGS) entry which is preliminary data.</text>
</comment>
<dbReference type="EMBL" id="BOOY01000042">
    <property type="protein sequence ID" value="GIJ06514.1"/>
    <property type="molecule type" value="Genomic_DNA"/>
</dbReference>
<dbReference type="InterPro" id="IPR036890">
    <property type="entry name" value="HATPase_C_sf"/>
</dbReference>
<keyword evidence="7" id="KW-1185">Reference proteome</keyword>
<evidence type="ECO:0000259" key="4">
    <source>
        <dbReference type="PROSITE" id="PS50801"/>
    </source>
</evidence>